<sequence length="402" mass="42904">MTEYDVIVVGAGPIGSTAARYASMHGARTLMVEDHAFVGSPVGCTGLLSTRAVSECDLKPSGDFVFNSVRGAFVHPMNGDCLPIDGKKTKAYVVSRKMFDRRLAAMAIEKDVDLWLNSRVNGIEKADGKQRVSLVRNGQSETVEAKVVIAADGVRSKVAKMAGLGNVSKVLSGIQAEVPYRSDDTDFVELFVGSQAPGFFAWSVPVDENISRIGMAIDPKYQHAAVASQTLEKLLANNPHIASRYGGGKLDLVMGGIPLGPLEKTYSDGVLVVGDAAGQVKPTSGGGIYTGAVCAKIAGEIAAKAVAEEDSSVSFLSEYDKRWRTEIGKELAMGMRIHRFIGGLDDNELDGLIGSMNNPAILDTITRYGDMDHPSILIKKMLHPSRSVHMLKVFGAFAKAVL</sequence>
<organism evidence="1 2">
    <name type="scientific">Methanolobus mangrovi</name>
    <dbReference type="NCBI Taxonomy" id="3072977"/>
    <lineage>
        <taxon>Archaea</taxon>
        <taxon>Methanobacteriati</taxon>
        <taxon>Methanobacteriota</taxon>
        <taxon>Stenosarchaea group</taxon>
        <taxon>Methanomicrobia</taxon>
        <taxon>Methanosarcinales</taxon>
        <taxon>Methanosarcinaceae</taxon>
        <taxon>Methanolobus</taxon>
    </lineage>
</organism>
<dbReference type="KEGG" id="mmav:RE476_06935"/>
<dbReference type="SUPFAM" id="SSF51905">
    <property type="entry name" value="FAD/NAD(P)-binding domain"/>
    <property type="match status" value="1"/>
</dbReference>
<evidence type="ECO:0000313" key="2">
    <source>
        <dbReference type="Proteomes" id="UP001183006"/>
    </source>
</evidence>
<dbReference type="EMBL" id="CP133594">
    <property type="protein sequence ID" value="WMW23453.1"/>
    <property type="molecule type" value="Genomic_DNA"/>
</dbReference>
<dbReference type="Gene3D" id="3.30.9.10">
    <property type="entry name" value="D-Amino Acid Oxidase, subunit A, domain 2"/>
    <property type="match status" value="1"/>
</dbReference>
<dbReference type="InterPro" id="IPR050407">
    <property type="entry name" value="Geranylgeranyl_reductase"/>
</dbReference>
<reference evidence="1" key="1">
    <citation type="submission" date="2023-08" db="EMBL/GenBank/DDBJ databases">
        <title>Methanolobus mangrovi sp. nov. and Methanolobus sediminis sp. nov, two novel methylotrophic methanogens isolated from mangrove sediments in China.</title>
        <authorList>
            <person name="Zhou J."/>
        </authorList>
    </citation>
    <scope>NUCLEOTIDE SEQUENCE</scope>
    <source>
        <strain evidence="1">FTZ2</strain>
    </source>
</reference>
<dbReference type="PANTHER" id="PTHR42685">
    <property type="entry name" value="GERANYLGERANYL DIPHOSPHATE REDUCTASE"/>
    <property type="match status" value="1"/>
</dbReference>
<dbReference type="EC" id="1.-.-.-" evidence="1"/>
<dbReference type="PRINTS" id="PR00420">
    <property type="entry name" value="RNGMNOXGNASE"/>
</dbReference>
<dbReference type="Gene3D" id="3.50.50.60">
    <property type="entry name" value="FAD/NAD(P)-binding domain"/>
    <property type="match status" value="1"/>
</dbReference>
<dbReference type="RefSeq" id="WP_309309569.1">
    <property type="nucleotide sequence ID" value="NZ_CP133594.1"/>
</dbReference>
<dbReference type="GeneID" id="84229862"/>
<gene>
    <name evidence="1" type="ORF">RE476_06935</name>
</gene>
<evidence type="ECO:0000313" key="1">
    <source>
        <dbReference type="EMBL" id="WMW23453.1"/>
    </source>
</evidence>
<keyword evidence="1" id="KW-0560">Oxidoreductase</keyword>
<proteinExistence type="predicted"/>
<dbReference type="InterPro" id="IPR036188">
    <property type="entry name" value="FAD/NAD-bd_sf"/>
</dbReference>
<protein>
    <submittedName>
        <fullName evidence="1">NAD(P)/FAD-dependent oxidoreductase</fullName>
        <ecNumber evidence="1">1.-.-.-</ecNumber>
    </submittedName>
</protein>
<dbReference type="Proteomes" id="UP001183006">
    <property type="component" value="Chromosome"/>
</dbReference>
<name>A0AA51UI68_9EURY</name>
<dbReference type="InterPro" id="IPR011777">
    <property type="entry name" value="Geranylgeranyl_Rdtase_fam"/>
</dbReference>
<dbReference type="Pfam" id="PF12831">
    <property type="entry name" value="FAD_oxidored"/>
    <property type="match status" value="1"/>
</dbReference>
<dbReference type="AlphaFoldDB" id="A0AA51UI68"/>
<accession>A0AA51UI68</accession>
<dbReference type="NCBIfam" id="TIGR02032">
    <property type="entry name" value="GG-red-SF"/>
    <property type="match status" value="1"/>
</dbReference>
<keyword evidence="2" id="KW-1185">Reference proteome</keyword>
<dbReference type="GO" id="GO:0016628">
    <property type="term" value="F:oxidoreductase activity, acting on the CH-CH group of donors, NAD or NADP as acceptor"/>
    <property type="evidence" value="ECO:0007669"/>
    <property type="project" value="InterPro"/>
</dbReference>
<dbReference type="PANTHER" id="PTHR42685:SF18">
    <property type="entry name" value="DIGERANYLGERANYLGLYCEROPHOSPHOLIPID REDUCTASE"/>
    <property type="match status" value="1"/>
</dbReference>